<keyword evidence="7" id="KW-1185">Reference proteome</keyword>
<keyword evidence="4 5" id="KW-0326">Glycosidase</keyword>
<evidence type="ECO:0000313" key="7">
    <source>
        <dbReference type="Proteomes" id="UP000094578"/>
    </source>
</evidence>
<dbReference type="PIRSF" id="PIRSF025414">
    <property type="entry name" value="Alpha-L-arabinofuranosidase"/>
    <property type="match status" value="1"/>
</dbReference>
<dbReference type="Gene3D" id="2.115.10.20">
    <property type="entry name" value="Glycosyl hydrolase domain, family 43"/>
    <property type="match status" value="1"/>
</dbReference>
<proteinExistence type="inferred from homology"/>
<dbReference type="SUPFAM" id="SSF75005">
    <property type="entry name" value="Arabinanase/levansucrase/invertase"/>
    <property type="match status" value="1"/>
</dbReference>
<gene>
    <name evidence="6" type="ORF">PTI45_01293</name>
</gene>
<dbReference type="PATRIC" id="fig|1886670.3.peg.1318"/>
<sequence>MDTQSSPTSSSTTTYRNPIIEQRADPWVYRHTDDYYYFTGSVPSFDYIELRRATHIQGLADAEPVIVWRKPDTGPMSHLIWAPEIHYIHQKWYIYFAAAATDEIVDGLFQHRMFVLENDHPNPLEGTWVEKGQIMTPWDTFALDATTFIHQDQQYLLWAQKEPEIDGNSNLYLSIMDNPWTLKGTPTRLSIPELSWECIGFKVNEGPAFLRKQDQLFISYSASATDHHYCMGLLTADIHSDILNAASWIKSDQPVFGTAEAHSQYGPGHNCFTVSEDGQQDVMIYHARNYKEISGNPLYDPNRHMRAQIIHWNADHTPNFGVPVADHISTDQTASVDHAKES</sequence>
<dbReference type="STRING" id="1886670.PTI45_01293"/>
<dbReference type="InterPro" id="IPR023296">
    <property type="entry name" value="Glyco_hydro_beta-prop_sf"/>
</dbReference>
<comment type="caution">
    <text evidence="6">The sequence shown here is derived from an EMBL/GenBank/DDBJ whole genome shotgun (WGS) entry which is preliminary data.</text>
</comment>
<evidence type="ECO:0000256" key="5">
    <source>
        <dbReference type="RuleBase" id="RU361187"/>
    </source>
</evidence>
<evidence type="ECO:0000256" key="4">
    <source>
        <dbReference type="ARBA" id="ARBA00023295"/>
    </source>
</evidence>
<dbReference type="PANTHER" id="PTHR43817">
    <property type="entry name" value="GLYCOSYL HYDROLASE"/>
    <property type="match status" value="1"/>
</dbReference>
<reference evidence="6 7" key="1">
    <citation type="submission" date="2016-08" db="EMBL/GenBank/DDBJ databases">
        <title>Genome sequencing of Paenibacillus sp. TI45-13ar, isolated from Korean traditional nuruk.</title>
        <authorList>
            <person name="Kim S.-J."/>
        </authorList>
    </citation>
    <scope>NUCLEOTIDE SEQUENCE [LARGE SCALE GENOMIC DNA]</scope>
    <source>
        <strain evidence="6 7">TI45-13ar</strain>
    </source>
</reference>
<dbReference type="GO" id="GO:0005975">
    <property type="term" value="P:carbohydrate metabolic process"/>
    <property type="evidence" value="ECO:0007669"/>
    <property type="project" value="InterPro"/>
</dbReference>
<evidence type="ECO:0000313" key="6">
    <source>
        <dbReference type="EMBL" id="ODP29284.1"/>
    </source>
</evidence>
<dbReference type="GO" id="GO:0004553">
    <property type="term" value="F:hydrolase activity, hydrolyzing O-glycosyl compounds"/>
    <property type="evidence" value="ECO:0007669"/>
    <property type="project" value="InterPro"/>
</dbReference>
<dbReference type="Pfam" id="PF04616">
    <property type="entry name" value="Glyco_hydro_43"/>
    <property type="match status" value="1"/>
</dbReference>
<evidence type="ECO:0000256" key="2">
    <source>
        <dbReference type="ARBA" id="ARBA00022729"/>
    </source>
</evidence>
<dbReference type="Proteomes" id="UP000094578">
    <property type="component" value="Unassembled WGS sequence"/>
</dbReference>
<keyword evidence="3 5" id="KW-0378">Hydrolase</keyword>
<accession>A0A1E3L6J3</accession>
<dbReference type="InterPro" id="IPR006710">
    <property type="entry name" value="Glyco_hydro_43"/>
</dbReference>
<name>A0A1E3L6J3_9BACL</name>
<dbReference type="AlphaFoldDB" id="A0A1E3L6J3"/>
<comment type="similarity">
    <text evidence="1 5">Belongs to the glycosyl hydrolase 43 family.</text>
</comment>
<evidence type="ECO:0000256" key="3">
    <source>
        <dbReference type="ARBA" id="ARBA00022801"/>
    </source>
</evidence>
<dbReference type="PANTHER" id="PTHR43817:SF1">
    <property type="entry name" value="HYDROLASE, FAMILY 43, PUTATIVE (AFU_ORTHOLOGUE AFUA_3G01660)-RELATED"/>
    <property type="match status" value="1"/>
</dbReference>
<evidence type="ECO:0000256" key="1">
    <source>
        <dbReference type="ARBA" id="ARBA00009865"/>
    </source>
</evidence>
<organism evidence="6 7">
    <name type="scientific">Paenibacillus nuruki</name>
    <dbReference type="NCBI Taxonomy" id="1886670"/>
    <lineage>
        <taxon>Bacteria</taxon>
        <taxon>Bacillati</taxon>
        <taxon>Bacillota</taxon>
        <taxon>Bacilli</taxon>
        <taxon>Bacillales</taxon>
        <taxon>Paenibacillaceae</taxon>
        <taxon>Paenibacillus</taxon>
    </lineage>
</organism>
<keyword evidence="2" id="KW-0732">Signal</keyword>
<dbReference type="RefSeq" id="WP_069326720.1">
    <property type="nucleotide sequence ID" value="NZ_MDER01000031.1"/>
</dbReference>
<dbReference type="CDD" id="cd18817">
    <property type="entry name" value="GH43f_LbAraf43-like"/>
    <property type="match status" value="1"/>
</dbReference>
<protein>
    <submittedName>
        <fullName evidence="6">Extracellular exo-alpha-(1-&gt;5)-L-arabinofuranosidase</fullName>
    </submittedName>
</protein>
<dbReference type="InterPro" id="IPR016828">
    <property type="entry name" value="Alpha-L-arabinofuranosidase"/>
</dbReference>
<dbReference type="EMBL" id="MDER01000031">
    <property type="protein sequence ID" value="ODP29284.1"/>
    <property type="molecule type" value="Genomic_DNA"/>
</dbReference>